<keyword evidence="2" id="KW-0802">TPR repeat</keyword>
<dbReference type="PANTHER" id="PTHR46035">
    <property type="entry name" value="TETRATRICOPEPTIDE REPEAT PROTEIN 4"/>
    <property type="match status" value="1"/>
</dbReference>
<dbReference type="STRING" id="1168221.R7YXR1"/>
<name>R7YXR1_CONA1</name>
<reference evidence="4" key="1">
    <citation type="submission" date="2012-06" db="EMBL/GenBank/DDBJ databases">
        <title>The genome sequence of Coniosporium apollinis CBS 100218.</title>
        <authorList>
            <consortium name="The Broad Institute Genome Sequencing Platform"/>
            <person name="Cuomo C."/>
            <person name="Gorbushina A."/>
            <person name="Noack S."/>
            <person name="Walker B."/>
            <person name="Young S.K."/>
            <person name="Zeng Q."/>
            <person name="Gargeya S."/>
            <person name="Fitzgerald M."/>
            <person name="Haas B."/>
            <person name="Abouelleil A."/>
            <person name="Alvarado L."/>
            <person name="Arachchi H.M."/>
            <person name="Berlin A.M."/>
            <person name="Chapman S.B."/>
            <person name="Goldberg J."/>
            <person name="Griggs A."/>
            <person name="Gujja S."/>
            <person name="Hansen M."/>
            <person name="Howarth C."/>
            <person name="Imamovic A."/>
            <person name="Larimer J."/>
            <person name="McCowan C."/>
            <person name="Montmayeur A."/>
            <person name="Murphy C."/>
            <person name="Neiman D."/>
            <person name="Pearson M."/>
            <person name="Priest M."/>
            <person name="Roberts A."/>
            <person name="Saif S."/>
            <person name="Shea T."/>
            <person name="Sisk P."/>
            <person name="Sykes S."/>
            <person name="Wortman J."/>
            <person name="Nusbaum C."/>
            <person name="Birren B."/>
        </authorList>
    </citation>
    <scope>NUCLEOTIDE SEQUENCE [LARGE SCALE GENOMIC DNA]</scope>
    <source>
        <strain evidence="4">CBS 100218</strain>
    </source>
</reference>
<dbReference type="eggNOG" id="ENOG502S442">
    <property type="taxonomic scope" value="Eukaryota"/>
</dbReference>
<accession>R7YXR1</accession>
<dbReference type="RefSeq" id="XP_007781940.1">
    <property type="nucleotide sequence ID" value="XM_007783750.1"/>
</dbReference>
<dbReference type="GO" id="GO:0005829">
    <property type="term" value="C:cytosol"/>
    <property type="evidence" value="ECO:0007669"/>
    <property type="project" value="TreeGrafter"/>
</dbReference>
<dbReference type="EMBL" id="JH767581">
    <property type="protein sequence ID" value="EON66623.1"/>
    <property type="molecule type" value="Genomic_DNA"/>
</dbReference>
<gene>
    <name evidence="3" type="ORF">W97_05869</name>
</gene>
<protein>
    <recommendedName>
        <fullName evidence="5">Translocation protein SEC72</fullName>
    </recommendedName>
</protein>
<evidence type="ECO:0000256" key="1">
    <source>
        <dbReference type="ARBA" id="ARBA00022737"/>
    </source>
</evidence>
<dbReference type="SUPFAM" id="SSF48452">
    <property type="entry name" value="TPR-like"/>
    <property type="match status" value="1"/>
</dbReference>
<dbReference type="InterPro" id="IPR011990">
    <property type="entry name" value="TPR-like_helical_dom_sf"/>
</dbReference>
<proteinExistence type="predicted"/>
<dbReference type="InterPro" id="IPR013105">
    <property type="entry name" value="TPR_2"/>
</dbReference>
<dbReference type="GO" id="GO:0051879">
    <property type="term" value="F:Hsp90 protein binding"/>
    <property type="evidence" value="ECO:0007669"/>
    <property type="project" value="TreeGrafter"/>
</dbReference>
<dbReference type="GO" id="GO:0030544">
    <property type="term" value="F:Hsp70 protein binding"/>
    <property type="evidence" value="ECO:0007669"/>
    <property type="project" value="TreeGrafter"/>
</dbReference>
<dbReference type="PANTHER" id="PTHR46035:SF3">
    <property type="entry name" value="TRANSLOCATION PROTEIN SEC72"/>
    <property type="match status" value="1"/>
</dbReference>
<dbReference type="AlphaFoldDB" id="R7YXR1"/>
<dbReference type="Proteomes" id="UP000016924">
    <property type="component" value="Unassembled WGS sequence"/>
</dbReference>
<sequence>MAAEADIFTLLPLHLDPTTKAVSSSSSSTSAALTTELTALNLLHRSLLSLDTPNGVPPPPVPVNPKRSAQIGKLRETGNASFRKGAHGDAIRMYSLGIDMALGRPGWEPSGLVREEVSGLYANRAQAHMALQHWAEGAVDAESSVEMKRVGNAKGWWRRGRCLFEMGRLEEAREWVGQALEFEAGEQDLVGLMREVEAAVERRARQ</sequence>
<keyword evidence="4" id="KW-1185">Reference proteome</keyword>
<dbReference type="GO" id="GO:0005634">
    <property type="term" value="C:nucleus"/>
    <property type="evidence" value="ECO:0007669"/>
    <property type="project" value="TreeGrafter"/>
</dbReference>
<dbReference type="GO" id="GO:0006457">
    <property type="term" value="P:protein folding"/>
    <property type="evidence" value="ECO:0007669"/>
    <property type="project" value="TreeGrafter"/>
</dbReference>
<dbReference type="Pfam" id="PF07719">
    <property type="entry name" value="TPR_2"/>
    <property type="match status" value="1"/>
</dbReference>
<keyword evidence="1" id="KW-0677">Repeat</keyword>
<evidence type="ECO:0000256" key="2">
    <source>
        <dbReference type="ARBA" id="ARBA00022803"/>
    </source>
</evidence>
<dbReference type="Gene3D" id="1.25.40.10">
    <property type="entry name" value="Tetratricopeptide repeat domain"/>
    <property type="match status" value="1"/>
</dbReference>
<dbReference type="GeneID" id="19903180"/>
<dbReference type="OrthoDB" id="433738at2759"/>
<evidence type="ECO:0000313" key="4">
    <source>
        <dbReference type="Proteomes" id="UP000016924"/>
    </source>
</evidence>
<dbReference type="HOGENOM" id="CLU_090376_2_0_1"/>
<evidence type="ECO:0008006" key="5">
    <source>
        <dbReference type="Google" id="ProtNLM"/>
    </source>
</evidence>
<evidence type="ECO:0000313" key="3">
    <source>
        <dbReference type="EMBL" id="EON66623.1"/>
    </source>
</evidence>
<organism evidence="3 4">
    <name type="scientific">Coniosporium apollinis (strain CBS 100218)</name>
    <name type="common">Rock-inhabiting black yeast</name>
    <dbReference type="NCBI Taxonomy" id="1168221"/>
    <lineage>
        <taxon>Eukaryota</taxon>
        <taxon>Fungi</taxon>
        <taxon>Dikarya</taxon>
        <taxon>Ascomycota</taxon>
        <taxon>Pezizomycotina</taxon>
        <taxon>Dothideomycetes</taxon>
        <taxon>Dothideomycetes incertae sedis</taxon>
        <taxon>Coniosporium</taxon>
    </lineage>
</organism>
<dbReference type="OMA" id="KMYTLAI"/>